<evidence type="ECO:0000313" key="4">
    <source>
        <dbReference type="Proteomes" id="UP000265515"/>
    </source>
</evidence>
<feature type="region of interest" description="Disordered" evidence="1">
    <location>
        <begin position="659"/>
        <end position="719"/>
    </location>
</feature>
<evidence type="ECO:0000259" key="2">
    <source>
        <dbReference type="Pfam" id="PF04937"/>
    </source>
</evidence>
<dbReference type="InterPro" id="IPR012337">
    <property type="entry name" value="RNaseH-like_sf"/>
</dbReference>
<evidence type="ECO:0000313" key="3">
    <source>
        <dbReference type="EMBL" id="GBG81441.1"/>
    </source>
</evidence>
<feature type="region of interest" description="Disordered" evidence="1">
    <location>
        <begin position="502"/>
        <end position="538"/>
    </location>
</feature>
<feature type="region of interest" description="Disordered" evidence="1">
    <location>
        <begin position="577"/>
        <end position="616"/>
    </location>
</feature>
<dbReference type="InterPro" id="IPR007021">
    <property type="entry name" value="DUF659"/>
</dbReference>
<feature type="compositionally biased region" description="Basic and acidic residues" evidence="1">
    <location>
        <begin position="587"/>
        <end position="616"/>
    </location>
</feature>
<dbReference type="PANTHER" id="PTHR32166:SF123">
    <property type="entry name" value="BED-TYPE DOMAIN-CONTAINING PROTEIN"/>
    <property type="match status" value="1"/>
</dbReference>
<feature type="compositionally biased region" description="Basic and acidic residues" evidence="1">
    <location>
        <begin position="659"/>
        <end position="684"/>
    </location>
</feature>
<comment type="caution">
    <text evidence="3">The sequence shown here is derived from an EMBL/GenBank/DDBJ whole genome shotgun (WGS) entry which is preliminary data.</text>
</comment>
<dbReference type="SUPFAM" id="SSF53098">
    <property type="entry name" value="Ribonuclease H-like"/>
    <property type="match status" value="1"/>
</dbReference>
<evidence type="ECO:0000256" key="1">
    <source>
        <dbReference type="SAM" id="MobiDB-lite"/>
    </source>
</evidence>
<dbReference type="AlphaFoldDB" id="A0A388LGN3"/>
<protein>
    <recommendedName>
        <fullName evidence="2">DUF659 domain-containing protein</fullName>
    </recommendedName>
</protein>
<dbReference type="Pfam" id="PF04937">
    <property type="entry name" value="DUF659"/>
    <property type="match status" value="1"/>
</dbReference>
<proteinExistence type="predicted"/>
<dbReference type="EMBL" id="BFEA01000374">
    <property type="protein sequence ID" value="GBG81441.1"/>
    <property type="molecule type" value="Genomic_DNA"/>
</dbReference>
<keyword evidence="4" id="KW-1185">Reference proteome</keyword>
<organism evidence="3 4">
    <name type="scientific">Chara braunii</name>
    <name type="common">Braun's stonewort</name>
    <dbReference type="NCBI Taxonomy" id="69332"/>
    <lineage>
        <taxon>Eukaryota</taxon>
        <taxon>Viridiplantae</taxon>
        <taxon>Streptophyta</taxon>
        <taxon>Charophyceae</taxon>
        <taxon>Charales</taxon>
        <taxon>Characeae</taxon>
        <taxon>Chara</taxon>
    </lineage>
</organism>
<accession>A0A388LGN3</accession>
<dbReference type="OrthoDB" id="2017576at2759"/>
<dbReference type="Gramene" id="GBG81441">
    <property type="protein sequence ID" value="GBG81441"/>
    <property type="gene ID" value="CBR_g32118"/>
</dbReference>
<gene>
    <name evidence="3" type="ORF">CBR_g32118</name>
</gene>
<name>A0A388LGN3_CHABU</name>
<sequence>MLKDPLSQRLAAERAQTLEEGLATEDELERDVGGMPKVAATQAHIDGEDNHGEEVPPQRDATHDVRDRLRADVGMGAEGDEAAIRVQKDLDRLLALAMYRGGVPFNWLRLKETHDYWDYIVTLLRPSIVPVPRLLSYEEMRTRMLDIIFHEVAALIAPKKVKWADTECTLLTDGATDQTNKSIMNFIAAGKSGSVLIRTIDMSEREKTDISLAQIWESVIRDDIGVDHVNAICTDNVKVMKTVTAASILQSHSDLEIARILWIPCAAHCLSLLLRDIVAQPWAQLVMKQEHKIVKFMRNKQKAQTLHRKVGVSLNLKRPADTRFGTAYMMLERLWDQREVLDSVVSYDAWKRLRWAGDARADEPEVHRLCKSDRWWKEVKRIMDVMEPCYTFLRAMDRDGSSPSGLWDLESILIRMIDTLQLPTGERADLLTATRRPDYRYIDVWFDMVEDPPKEVDDADVIPPDVDEQDWEVVDRANRRKDSLRDLRARVGGHVDMEGLLSRDDAEDEEEHRHEDVIASTCGMERGGASSSQCPATSDCEVIPERSHGCDVGGEDATVEDPPRSVTIASVASIGHVVGSGGSVEGTMHRDTEDNVRERAKGDADQRGAEQVEDSGLHRQRVEQTRQQTIHGVGVRQSVKQTVHPRMDPLSDAIEHRPNFNRKDVSEQRTEKRAVDNAEQRLHVTVDPLKSEGANPAVVQSADQSVGGGLDAAVEQRAN</sequence>
<dbReference type="Proteomes" id="UP000265515">
    <property type="component" value="Unassembled WGS sequence"/>
</dbReference>
<reference evidence="3 4" key="1">
    <citation type="journal article" date="2018" name="Cell">
        <title>The Chara Genome: Secondary Complexity and Implications for Plant Terrestrialization.</title>
        <authorList>
            <person name="Nishiyama T."/>
            <person name="Sakayama H."/>
            <person name="Vries J.D."/>
            <person name="Buschmann H."/>
            <person name="Saint-Marcoux D."/>
            <person name="Ullrich K.K."/>
            <person name="Haas F.B."/>
            <person name="Vanderstraeten L."/>
            <person name="Becker D."/>
            <person name="Lang D."/>
            <person name="Vosolsobe S."/>
            <person name="Rombauts S."/>
            <person name="Wilhelmsson P.K.I."/>
            <person name="Janitza P."/>
            <person name="Kern R."/>
            <person name="Heyl A."/>
            <person name="Rumpler F."/>
            <person name="Villalobos L.I.A.C."/>
            <person name="Clay J.M."/>
            <person name="Skokan R."/>
            <person name="Toyoda A."/>
            <person name="Suzuki Y."/>
            <person name="Kagoshima H."/>
            <person name="Schijlen E."/>
            <person name="Tajeshwar N."/>
            <person name="Catarino B."/>
            <person name="Hetherington A.J."/>
            <person name="Saltykova A."/>
            <person name="Bonnot C."/>
            <person name="Breuninger H."/>
            <person name="Symeonidi A."/>
            <person name="Radhakrishnan G.V."/>
            <person name="Van Nieuwerburgh F."/>
            <person name="Deforce D."/>
            <person name="Chang C."/>
            <person name="Karol K.G."/>
            <person name="Hedrich R."/>
            <person name="Ulvskov P."/>
            <person name="Glockner G."/>
            <person name="Delwiche C.F."/>
            <person name="Petrasek J."/>
            <person name="Van de Peer Y."/>
            <person name="Friml J."/>
            <person name="Beilby M."/>
            <person name="Dolan L."/>
            <person name="Kohara Y."/>
            <person name="Sugano S."/>
            <person name="Fujiyama A."/>
            <person name="Delaux P.-M."/>
            <person name="Quint M."/>
            <person name="TheiBen G."/>
            <person name="Hagemann M."/>
            <person name="Harholt J."/>
            <person name="Dunand C."/>
            <person name="Zachgo S."/>
            <person name="Langdale J."/>
            <person name="Maumus F."/>
            <person name="Straeten D.V.D."/>
            <person name="Gould S.B."/>
            <person name="Rensing S.A."/>
        </authorList>
    </citation>
    <scope>NUCLEOTIDE SEQUENCE [LARGE SCALE GENOMIC DNA]</scope>
    <source>
        <strain evidence="3 4">S276</strain>
    </source>
</reference>
<dbReference type="PANTHER" id="PTHR32166">
    <property type="entry name" value="OSJNBA0013A04.12 PROTEIN"/>
    <property type="match status" value="1"/>
</dbReference>
<feature type="domain" description="DUF659" evidence="2">
    <location>
        <begin position="136"/>
        <end position="293"/>
    </location>
</feature>